<accession>A0ABT7Y9S9</accession>
<dbReference type="EMBL" id="JAUEPH010000002">
    <property type="protein sequence ID" value="MDN3203260.1"/>
    <property type="molecule type" value="Genomic_DNA"/>
</dbReference>
<keyword evidence="4" id="KW-1185">Reference proteome</keyword>
<dbReference type="Gene3D" id="2.170.130.10">
    <property type="entry name" value="TonB-dependent receptor, plug domain"/>
    <property type="match status" value="1"/>
</dbReference>
<evidence type="ECO:0000256" key="1">
    <source>
        <dbReference type="SAM" id="SignalP"/>
    </source>
</evidence>
<gene>
    <name evidence="3" type="ORF">QVH07_03840</name>
</gene>
<dbReference type="Pfam" id="PF14905">
    <property type="entry name" value="OMP_b-brl_3"/>
    <property type="match status" value="1"/>
</dbReference>
<feature type="chain" id="PRO_5047020757" evidence="1">
    <location>
        <begin position="20"/>
        <end position="919"/>
    </location>
</feature>
<dbReference type="Gene3D" id="2.60.40.1120">
    <property type="entry name" value="Carboxypeptidase-like, regulatory domain"/>
    <property type="match status" value="1"/>
</dbReference>
<reference evidence="3" key="1">
    <citation type="submission" date="2023-06" db="EMBL/GenBank/DDBJ databases">
        <title>Robiginitalea aurantiacus sp. nov. and Algoriphagus sediminis sp. nov., isolated from coastal sediment.</title>
        <authorList>
            <person name="Zhou Z.Y."/>
            <person name="An J."/>
            <person name="Jia Y.W."/>
            <person name="Du Z.J."/>
        </authorList>
    </citation>
    <scope>NUCLEOTIDE SEQUENCE</scope>
    <source>
        <strain evidence="3">C2-7</strain>
    </source>
</reference>
<feature type="signal peptide" evidence="1">
    <location>
        <begin position="1"/>
        <end position="19"/>
    </location>
</feature>
<sequence length="919" mass="105339">MRKFFTSLALFFISLGLFAQTYTVKGTVRDAARNETIPNATILLLNYGDSVQRDGMISDLDGFFELKDVKGGDYILQVQYLGYKSLFRNIEVQGDLNLGNLNIAEEATDLNEVMVTGRRSRGETRSDTTMFNADAFQTMRDASAQSLIEKLPGVLSEDGSLQAQGEAVTQILVDGEPFFGNDVTTALQNIPAEIIQSIEIFDQLSEQSQLSGFDDGERIKTINIITKPNRRKGQFGRMTGGYGTDSRYLVGASINAFNEDQRITFTGLSNNINLLDYSSDPNVQNNTRPQNGIIDTNILGINYTDDIGEKVKLSANYRFRQRENDEIQNVFQAFVTSEDAGQTYTESNRTQGNRQEHRFDMRLEYNIDERNKIVYRPRMSAQFYKENSAFEGSSENNDGPLNQTTNVRTLDNEDYDINNFIYYGHKFNKPGRSLSLRGYVGNHRNEDRQVRRAENIFFQPEERTEIINQEITRDRTGLSWETGISYTEPLGKYGQLEWEYEVGNRINDSDQLTFDILGEDIGSIELELDTALSNSFESQYLRHETELGYQFSKDKMRIQVEGEYQNASLDNLQFFPAPFDLERTFESFMPTFRFDYQFTQNTNLEFDYDTDVDAPSVQELQGVIDQSNPLRLRTGNPDLDQSYSNRLRLRFRSRDPETDKGWFLFAQARFVQNAVANSSFIADETTELPGGVILEKGSQLIRPVNLDGFQDYRSWLSYSMPADFIKSNLNIWGGLSHNKRPGQVNGDLSFNNSTRFSTGFSVSSNISDQIDFRVSTRLSWNDVENTLNSDLNNNFFNQRTRVNFSWIIWEGFVYRMDINHQINSGLSDGFDQNIFLMNMSIGKKIFANQRGEISINAYDIFNQNNSVRRNVTDIYVEDVETNVLQRYLMLTFSYNLRRFSKGMNMEDYNDLVNSGASVD</sequence>
<evidence type="ECO:0000259" key="2">
    <source>
        <dbReference type="Pfam" id="PF14905"/>
    </source>
</evidence>
<dbReference type="SUPFAM" id="SSF49464">
    <property type="entry name" value="Carboxypeptidase regulatory domain-like"/>
    <property type="match status" value="1"/>
</dbReference>
<name>A0ABT7Y9S9_9BACT</name>
<protein>
    <submittedName>
        <fullName evidence="3">Outer membrane beta-barrel protein</fullName>
    </submittedName>
</protein>
<organism evidence="3 4">
    <name type="scientific">Algoriphagus sediminis</name>
    <dbReference type="NCBI Taxonomy" id="3057113"/>
    <lineage>
        <taxon>Bacteria</taxon>
        <taxon>Pseudomonadati</taxon>
        <taxon>Bacteroidota</taxon>
        <taxon>Cytophagia</taxon>
        <taxon>Cytophagales</taxon>
        <taxon>Cyclobacteriaceae</taxon>
        <taxon>Algoriphagus</taxon>
    </lineage>
</organism>
<keyword evidence="1" id="KW-0732">Signal</keyword>
<comment type="caution">
    <text evidence="3">The sequence shown here is derived from an EMBL/GenBank/DDBJ whole genome shotgun (WGS) entry which is preliminary data.</text>
</comment>
<evidence type="ECO:0000313" key="3">
    <source>
        <dbReference type="EMBL" id="MDN3203260.1"/>
    </source>
</evidence>
<dbReference type="InterPro" id="IPR037066">
    <property type="entry name" value="Plug_dom_sf"/>
</dbReference>
<dbReference type="InterPro" id="IPR041700">
    <property type="entry name" value="OMP_b-brl_3"/>
</dbReference>
<dbReference type="Pfam" id="PF13715">
    <property type="entry name" value="CarbopepD_reg_2"/>
    <property type="match status" value="1"/>
</dbReference>
<proteinExistence type="predicted"/>
<dbReference type="SUPFAM" id="SSF56935">
    <property type="entry name" value="Porins"/>
    <property type="match status" value="1"/>
</dbReference>
<dbReference type="RefSeq" id="WP_289998824.1">
    <property type="nucleotide sequence ID" value="NZ_JAUEPH010000002.1"/>
</dbReference>
<evidence type="ECO:0000313" key="4">
    <source>
        <dbReference type="Proteomes" id="UP001171916"/>
    </source>
</evidence>
<feature type="domain" description="Outer membrane protein beta-barrel" evidence="2">
    <location>
        <begin position="425"/>
        <end position="894"/>
    </location>
</feature>
<dbReference type="InterPro" id="IPR008969">
    <property type="entry name" value="CarboxyPept-like_regulatory"/>
</dbReference>
<dbReference type="Proteomes" id="UP001171916">
    <property type="component" value="Unassembled WGS sequence"/>
</dbReference>